<gene>
    <name evidence="2" type="ORF">FC48_GL000422</name>
</gene>
<dbReference type="InterPro" id="IPR011009">
    <property type="entry name" value="Kinase-like_dom_sf"/>
</dbReference>
<protein>
    <submittedName>
        <fullName evidence="2">Phosphotransferase family protein</fullName>
    </submittedName>
</protein>
<organism evidence="2 3">
    <name type="scientific">Ligilactobacillus murinus DSM 20452 = NBRC 14221</name>
    <dbReference type="NCBI Taxonomy" id="1423772"/>
    <lineage>
        <taxon>Bacteria</taxon>
        <taxon>Bacillati</taxon>
        <taxon>Bacillota</taxon>
        <taxon>Bacilli</taxon>
        <taxon>Lactobacillales</taxon>
        <taxon>Lactobacillaceae</taxon>
        <taxon>Ligilactobacillus</taxon>
    </lineage>
</organism>
<feature type="domain" description="Aminoglycoside phosphotransferase" evidence="1">
    <location>
        <begin position="41"/>
        <end position="212"/>
    </location>
</feature>
<dbReference type="PANTHER" id="PTHR40086:SF1">
    <property type="entry name" value="CELL CYCLE REGULATOR CCRZ"/>
    <property type="match status" value="1"/>
</dbReference>
<dbReference type="Gene3D" id="3.90.1200.10">
    <property type="match status" value="1"/>
</dbReference>
<dbReference type="InterPro" id="IPR002575">
    <property type="entry name" value="Aminoglycoside_PTrfase"/>
</dbReference>
<keyword evidence="2" id="KW-0808">Transferase</keyword>
<comment type="caution">
    <text evidence="2">The sequence shown here is derived from an EMBL/GenBank/DDBJ whole genome shotgun (WGS) entry which is preliminary data.</text>
</comment>
<dbReference type="PANTHER" id="PTHR40086">
    <property type="entry name" value="PHOSPHOTRANSFERASE YTMP-RELATED"/>
    <property type="match status" value="1"/>
</dbReference>
<dbReference type="Proteomes" id="UP000051612">
    <property type="component" value="Unassembled WGS sequence"/>
</dbReference>
<dbReference type="InterPro" id="IPR052077">
    <property type="entry name" value="CcrZ_PhaseVar_Mediator"/>
</dbReference>
<dbReference type="AlphaFoldDB" id="A0A0R2B5Q4"/>
<evidence type="ECO:0000313" key="2">
    <source>
        <dbReference type="EMBL" id="KRM74293.1"/>
    </source>
</evidence>
<dbReference type="EMBL" id="AYYN01000099">
    <property type="protein sequence ID" value="KRM74293.1"/>
    <property type="molecule type" value="Genomic_DNA"/>
</dbReference>
<dbReference type="SUPFAM" id="SSF56112">
    <property type="entry name" value="Protein kinase-like (PK-like)"/>
    <property type="match status" value="1"/>
</dbReference>
<dbReference type="RefSeq" id="WP_056959181.1">
    <property type="nucleotide sequence ID" value="NZ_AYYN01000099.1"/>
</dbReference>
<dbReference type="GO" id="GO:0016740">
    <property type="term" value="F:transferase activity"/>
    <property type="evidence" value="ECO:0007669"/>
    <property type="project" value="UniProtKB-KW"/>
</dbReference>
<evidence type="ECO:0000259" key="1">
    <source>
        <dbReference type="Pfam" id="PF01636"/>
    </source>
</evidence>
<name>A0A0R2B5Q4_9LACO</name>
<reference evidence="2 3" key="1">
    <citation type="journal article" date="2015" name="Genome Announc.">
        <title>Expanding the biotechnology potential of lactobacilli through comparative genomics of 213 strains and associated genera.</title>
        <authorList>
            <person name="Sun Z."/>
            <person name="Harris H.M."/>
            <person name="McCann A."/>
            <person name="Guo C."/>
            <person name="Argimon S."/>
            <person name="Zhang W."/>
            <person name="Yang X."/>
            <person name="Jeffery I.B."/>
            <person name="Cooney J.C."/>
            <person name="Kagawa T.F."/>
            <person name="Liu W."/>
            <person name="Song Y."/>
            <person name="Salvetti E."/>
            <person name="Wrobel A."/>
            <person name="Rasinkangas P."/>
            <person name="Parkhill J."/>
            <person name="Rea M.C."/>
            <person name="O'Sullivan O."/>
            <person name="Ritari J."/>
            <person name="Douillard F.P."/>
            <person name="Paul Ross R."/>
            <person name="Yang R."/>
            <person name="Briner A.E."/>
            <person name="Felis G.E."/>
            <person name="de Vos W.M."/>
            <person name="Barrangou R."/>
            <person name="Klaenhammer T.R."/>
            <person name="Caufield P.W."/>
            <person name="Cui Y."/>
            <person name="Zhang H."/>
            <person name="O'Toole P.W."/>
        </authorList>
    </citation>
    <scope>NUCLEOTIDE SEQUENCE [LARGE SCALE GENOMIC DNA]</scope>
    <source>
        <strain evidence="2 3">DSM 20452</strain>
    </source>
</reference>
<proteinExistence type="predicted"/>
<sequence length="264" mass="30810">MDFNLEHGWEILPIDGDTGTAYMAVNNDERIFIKRNTSPFLAALSLEEIVPRLIWSKRTVSGDTLTAQEWLNGRSLKREEMCSLQVSELLARMHGSKLLKKMLLRVGGKTYTPADLLAQYFNGLSSELRQHPLLSEATSRLKANQPQLERSNYEVCHGDLNHKNWLLSETGQLYLVDWEAVKLADPALDLSMLMCQYVPRKDWKQWLTRYAKKEPSPDMMKRIYWYAVMNLLLVIKHNYQRGHFHEMNQDIIKLNQVIKKQNYI</sequence>
<evidence type="ECO:0000313" key="3">
    <source>
        <dbReference type="Proteomes" id="UP000051612"/>
    </source>
</evidence>
<accession>A0A0R2B5Q4</accession>
<dbReference type="PATRIC" id="fig|1423772.3.peg.461"/>
<dbReference type="Pfam" id="PF01636">
    <property type="entry name" value="APH"/>
    <property type="match status" value="1"/>
</dbReference>